<proteinExistence type="predicted"/>
<dbReference type="InterPro" id="IPR050368">
    <property type="entry name" value="ClC-type_chloride_channel"/>
</dbReference>
<keyword evidence="2" id="KW-0813">Transport</keyword>
<keyword evidence="5" id="KW-0406">Ion transport</keyword>
<keyword evidence="3 10" id="KW-0812">Transmembrane</keyword>
<keyword evidence="8" id="KW-0868">Chloride</keyword>
<name>A0A841C9Q7_9LACT</name>
<dbReference type="PRINTS" id="PR00762">
    <property type="entry name" value="CLCHANNEL"/>
</dbReference>
<dbReference type="RefSeq" id="WP_183539893.1">
    <property type="nucleotide sequence ID" value="NZ_JACHHV010000015.1"/>
</dbReference>
<keyword evidence="12" id="KW-1185">Reference proteome</keyword>
<evidence type="ECO:0000256" key="7">
    <source>
        <dbReference type="ARBA" id="ARBA00023173"/>
    </source>
</evidence>
<feature type="transmembrane region" description="Helical" evidence="10">
    <location>
        <begin position="330"/>
        <end position="348"/>
    </location>
</feature>
<feature type="transmembrane region" description="Helical" evidence="10">
    <location>
        <begin position="223"/>
        <end position="242"/>
    </location>
</feature>
<evidence type="ECO:0000256" key="5">
    <source>
        <dbReference type="ARBA" id="ARBA00023065"/>
    </source>
</evidence>
<evidence type="ECO:0000256" key="9">
    <source>
        <dbReference type="ARBA" id="ARBA00023303"/>
    </source>
</evidence>
<comment type="subcellular location">
    <subcellularLocation>
        <location evidence="1">Membrane</location>
        <topology evidence="1">Multi-pass membrane protein</topology>
    </subcellularLocation>
</comment>
<evidence type="ECO:0000256" key="4">
    <source>
        <dbReference type="ARBA" id="ARBA00022989"/>
    </source>
</evidence>
<dbReference type="GO" id="GO:0005254">
    <property type="term" value="F:chloride channel activity"/>
    <property type="evidence" value="ECO:0007669"/>
    <property type="project" value="UniProtKB-KW"/>
</dbReference>
<protein>
    <submittedName>
        <fullName evidence="11">H+/Cl- antiporter ClcA</fullName>
    </submittedName>
</protein>
<evidence type="ECO:0000256" key="8">
    <source>
        <dbReference type="ARBA" id="ARBA00023214"/>
    </source>
</evidence>
<organism evidence="11 12">
    <name type="scientific">Lactovum miscens</name>
    <dbReference type="NCBI Taxonomy" id="190387"/>
    <lineage>
        <taxon>Bacteria</taxon>
        <taxon>Bacillati</taxon>
        <taxon>Bacillota</taxon>
        <taxon>Bacilli</taxon>
        <taxon>Lactobacillales</taxon>
        <taxon>Streptococcaceae</taxon>
        <taxon>Lactovum</taxon>
    </lineage>
</organism>
<feature type="transmembrane region" description="Helical" evidence="10">
    <location>
        <begin position="184"/>
        <end position="203"/>
    </location>
</feature>
<evidence type="ECO:0000313" key="11">
    <source>
        <dbReference type="EMBL" id="MBB5888129.1"/>
    </source>
</evidence>
<dbReference type="PANTHER" id="PTHR43427">
    <property type="entry name" value="CHLORIDE CHANNEL PROTEIN CLC-E"/>
    <property type="match status" value="1"/>
</dbReference>
<keyword evidence="6 10" id="KW-0472">Membrane</keyword>
<reference evidence="11 12" key="1">
    <citation type="submission" date="2020-08" db="EMBL/GenBank/DDBJ databases">
        <title>Genomic Encyclopedia of Type Strains, Phase IV (KMG-IV): sequencing the most valuable type-strain genomes for metagenomic binning, comparative biology and taxonomic classification.</title>
        <authorList>
            <person name="Goeker M."/>
        </authorList>
    </citation>
    <scope>NUCLEOTIDE SEQUENCE [LARGE SCALE GENOMIC DNA]</scope>
    <source>
        <strain evidence="11 12">DSM 14925</strain>
    </source>
</reference>
<evidence type="ECO:0000256" key="3">
    <source>
        <dbReference type="ARBA" id="ARBA00022692"/>
    </source>
</evidence>
<feature type="transmembrane region" description="Helical" evidence="10">
    <location>
        <begin position="258"/>
        <end position="277"/>
    </location>
</feature>
<keyword evidence="9" id="KW-0407">Ion channel</keyword>
<sequence length="416" mass="44456">MKNKNLIILPLSILVLGLLAGTGAGLLSLFLDLIEGLFLGFKESPTHPSSLATYPPQRLESILIGGFIAALIGYFIRRKHQIPKISETMVGAKMPFWRTVLHVLTQIFYVGTGGSVGRELAPRELGALFANKWDELLQQFGLVSLSAEDKSLLIAAAAGAGFAGAYIAPITGMFFCIEILHKKISARAVSVSLSMSIIAALIGSLFKGNSAYYAVGSQSFSNYFMILVIVISPISGLIGAYFRKTFLWAEAHQSHNKHILWLLPFAALVTGIISMRFPEIMGNGRALAQEAMNIKSTRFITILLLLMLLKGFITVVTIRSGAAGGTLTPALAIGACVGAIICLILPGFPVWQGALVGATSLLAAAQQAPLMALFMLIEVTHLPLNSAVPLGFAVAIAMGISKLIIKHETIQPLEDE</sequence>
<keyword evidence="4 10" id="KW-1133">Transmembrane helix</keyword>
<feature type="transmembrane region" description="Helical" evidence="10">
    <location>
        <begin position="297"/>
        <end position="318"/>
    </location>
</feature>
<dbReference type="PANTHER" id="PTHR43427:SF6">
    <property type="entry name" value="CHLORIDE CHANNEL PROTEIN CLC-E"/>
    <property type="match status" value="1"/>
</dbReference>
<feature type="transmembrane region" description="Helical" evidence="10">
    <location>
        <begin position="354"/>
        <end position="377"/>
    </location>
</feature>
<dbReference type="AlphaFoldDB" id="A0A841C9Q7"/>
<dbReference type="Gene3D" id="1.10.3080.10">
    <property type="entry name" value="Clc chloride channel"/>
    <property type="match status" value="1"/>
</dbReference>
<feature type="transmembrane region" description="Helical" evidence="10">
    <location>
        <begin position="7"/>
        <end position="31"/>
    </location>
</feature>
<gene>
    <name evidence="11" type="ORF">HNQ37_001021</name>
</gene>
<dbReference type="SUPFAM" id="SSF81340">
    <property type="entry name" value="Clc chloride channel"/>
    <property type="match status" value="1"/>
</dbReference>
<dbReference type="GO" id="GO:0034707">
    <property type="term" value="C:chloride channel complex"/>
    <property type="evidence" value="ECO:0007669"/>
    <property type="project" value="UniProtKB-KW"/>
</dbReference>
<dbReference type="InterPro" id="IPR014743">
    <property type="entry name" value="Cl-channel_core"/>
</dbReference>
<evidence type="ECO:0000256" key="2">
    <source>
        <dbReference type="ARBA" id="ARBA00022448"/>
    </source>
</evidence>
<evidence type="ECO:0000256" key="6">
    <source>
        <dbReference type="ARBA" id="ARBA00023136"/>
    </source>
</evidence>
<dbReference type="Pfam" id="PF00654">
    <property type="entry name" value="Voltage_CLC"/>
    <property type="match status" value="1"/>
</dbReference>
<comment type="caution">
    <text evidence="11">The sequence shown here is derived from an EMBL/GenBank/DDBJ whole genome shotgun (WGS) entry which is preliminary data.</text>
</comment>
<evidence type="ECO:0000313" key="12">
    <source>
        <dbReference type="Proteomes" id="UP000562464"/>
    </source>
</evidence>
<feature type="transmembrane region" description="Helical" evidence="10">
    <location>
        <begin position="384"/>
        <end position="405"/>
    </location>
</feature>
<dbReference type="Proteomes" id="UP000562464">
    <property type="component" value="Unassembled WGS sequence"/>
</dbReference>
<feature type="transmembrane region" description="Helical" evidence="10">
    <location>
        <begin position="59"/>
        <end position="76"/>
    </location>
</feature>
<feature type="transmembrane region" description="Helical" evidence="10">
    <location>
        <begin position="152"/>
        <end position="177"/>
    </location>
</feature>
<evidence type="ECO:0000256" key="10">
    <source>
        <dbReference type="SAM" id="Phobius"/>
    </source>
</evidence>
<keyword evidence="7" id="KW-0869">Chloride channel</keyword>
<dbReference type="EMBL" id="JACHHV010000015">
    <property type="protein sequence ID" value="MBB5888129.1"/>
    <property type="molecule type" value="Genomic_DNA"/>
</dbReference>
<evidence type="ECO:0000256" key="1">
    <source>
        <dbReference type="ARBA" id="ARBA00004141"/>
    </source>
</evidence>
<dbReference type="InterPro" id="IPR001807">
    <property type="entry name" value="ClC"/>
</dbReference>
<accession>A0A841C9Q7</accession>